<dbReference type="PANTHER" id="PTHR36118:SF1">
    <property type="entry name" value="ION-TRANSLOCATING OXIDOREDUCTASE COMPLEX SUBUNIT G"/>
    <property type="match status" value="1"/>
</dbReference>
<reference evidence="8 9" key="1">
    <citation type="submission" date="2024-09" db="EMBL/GenBank/DDBJ databases">
        <authorList>
            <person name="Sun Q."/>
            <person name="Mori K."/>
        </authorList>
    </citation>
    <scope>NUCLEOTIDE SEQUENCE [LARGE SCALE GENOMIC DNA]</scope>
    <source>
        <strain evidence="8 9">KCTC 23315</strain>
    </source>
</reference>
<proteinExistence type="inferred from homology"/>
<keyword evidence="6" id="KW-0472">Membrane</keyword>
<evidence type="ECO:0000313" key="8">
    <source>
        <dbReference type="EMBL" id="MFC0050102.1"/>
    </source>
</evidence>
<comment type="subunit">
    <text evidence="6">The complex is composed of six subunits: RnfA, RnfB, RnfC, RnfD, RnfE and RnfG.</text>
</comment>
<evidence type="ECO:0000256" key="5">
    <source>
        <dbReference type="ARBA" id="ARBA00022982"/>
    </source>
</evidence>
<dbReference type="PIRSF" id="PIRSF006091">
    <property type="entry name" value="E_trnsport_RnfG"/>
    <property type="match status" value="1"/>
</dbReference>
<comment type="function">
    <text evidence="6">Part of a membrane-bound complex that couples electron transfer with translocation of ions across the membrane.</text>
</comment>
<gene>
    <name evidence="8" type="primary">rsxG</name>
    <name evidence="6" type="synonym">rnfG</name>
    <name evidence="8" type="ORF">ACFFJP_17515</name>
</gene>
<dbReference type="InterPro" id="IPR010209">
    <property type="entry name" value="Ion_transpt_RnfG/RsxG"/>
</dbReference>
<keyword evidence="6" id="KW-0812">Transmembrane</keyword>
<dbReference type="PANTHER" id="PTHR36118">
    <property type="entry name" value="ION-TRANSLOCATING OXIDOREDUCTASE COMPLEX SUBUNIT G"/>
    <property type="match status" value="1"/>
</dbReference>
<dbReference type="EC" id="7.-.-.-" evidence="6"/>
<organism evidence="8 9">
    <name type="scientific">Rheinheimera tilapiae</name>
    <dbReference type="NCBI Taxonomy" id="875043"/>
    <lineage>
        <taxon>Bacteria</taxon>
        <taxon>Pseudomonadati</taxon>
        <taxon>Pseudomonadota</taxon>
        <taxon>Gammaproteobacteria</taxon>
        <taxon>Chromatiales</taxon>
        <taxon>Chromatiaceae</taxon>
        <taxon>Rheinheimera</taxon>
    </lineage>
</organism>
<feature type="modified residue" description="FMN phosphoryl threonine" evidence="6">
    <location>
        <position position="174"/>
    </location>
</feature>
<comment type="caution">
    <text evidence="8">The sequence shown here is derived from an EMBL/GenBank/DDBJ whole genome shotgun (WGS) entry which is preliminary data.</text>
</comment>
<keyword evidence="1 6" id="KW-0813">Transport</keyword>
<keyword evidence="6" id="KW-1003">Cell membrane</keyword>
<evidence type="ECO:0000256" key="2">
    <source>
        <dbReference type="ARBA" id="ARBA00022553"/>
    </source>
</evidence>
<comment type="cofactor">
    <cofactor evidence="6">
        <name>FMN</name>
        <dbReference type="ChEBI" id="CHEBI:58210"/>
    </cofactor>
</comment>
<dbReference type="HAMAP" id="MF_00479">
    <property type="entry name" value="RsxG_RnfG"/>
    <property type="match status" value="1"/>
</dbReference>
<dbReference type="NCBIfam" id="NF002519">
    <property type="entry name" value="PRK01908.1"/>
    <property type="match status" value="1"/>
</dbReference>
<keyword evidence="6" id="KW-1133">Transmembrane helix</keyword>
<protein>
    <recommendedName>
        <fullName evidence="6">Ion-translocating oxidoreductase complex subunit G</fullName>
        <ecNumber evidence="6">7.-.-.-</ecNumber>
    </recommendedName>
    <alternativeName>
        <fullName evidence="6">Rnf electron transport complex subunit G</fullName>
    </alternativeName>
</protein>
<evidence type="ECO:0000256" key="6">
    <source>
        <dbReference type="HAMAP-Rule" id="MF_00479"/>
    </source>
</evidence>
<keyword evidence="9" id="KW-1185">Reference proteome</keyword>
<keyword evidence="6" id="KW-1278">Translocase</keyword>
<accession>A0ABV6BGV4</accession>
<dbReference type="Pfam" id="PF04205">
    <property type="entry name" value="FMN_bind"/>
    <property type="match status" value="1"/>
</dbReference>
<keyword evidence="2 6" id="KW-0597">Phosphoprotein</keyword>
<comment type="similarity">
    <text evidence="6">Belongs to the RnfG family.</text>
</comment>
<keyword evidence="5 6" id="KW-0249">Electron transport</keyword>
<evidence type="ECO:0000256" key="1">
    <source>
        <dbReference type="ARBA" id="ARBA00022448"/>
    </source>
</evidence>
<dbReference type="Proteomes" id="UP001589813">
    <property type="component" value="Unassembled WGS sequence"/>
</dbReference>
<evidence type="ECO:0000256" key="3">
    <source>
        <dbReference type="ARBA" id="ARBA00022630"/>
    </source>
</evidence>
<dbReference type="PROSITE" id="PS51257">
    <property type="entry name" value="PROKAR_LIPOPROTEIN"/>
    <property type="match status" value="1"/>
</dbReference>
<evidence type="ECO:0000256" key="4">
    <source>
        <dbReference type="ARBA" id="ARBA00022643"/>
    </source>
</evidence>
<sequence>MLKFVSKNALLLSIAAIGCVAVIAGVNQLTASRIAEQTQAEKLKVLREVLPADHQDDALLANCLEVSAVDAFGVTPTKLYRTFVNAQPVYVSETVAPDGYSGNISLLAAISADGTVLGVRTVAHKETPGLGDKIEVKRHPWILSFAGQQVESADDKRWAVKKDGGEFDQFTGATITPRAVVGAVKRAALYIKAHPDLATMATGCSAE</sequence>
<keyword evidence="3 6" id="KW-0285">Flavoprotein</keyword>
<evidence type="ECO:0000313" key="9">
    <source>
        <dbReference type="Proteomes" id="UP001589813"/>
    </source>
</evidence>
<dbReference type="EMBL" id="JBHLXP010000005">
    <property type="protein sequence ID" value="MFC0050102.1"/>
    <property type="molecule type" value="Genomic_DNA"/>
</dbReference>
<dbReference type="RefSeq" id="WP_377247252.1">
    <property type="nucleotide sequence ID" value="NZ_JBHLXP010000005.1"/>
</dbReference>
<keyword evidence="6" id="KW-0997">Cell inner membrane</keyword>
<evidence type="ECO:0000259" key="7">
    <source>
        <dbReference type="SMART" id="SM00900"/>
    </source>
</evidence>
<name>A0ABV6BGV4_9GAMM</name>
<dbReference type="InterPro" id="IPR007329">
    <property type="entry name" value="FMN-bd"/>
</dbReference>
<dbReference type="SMART" id="SM00900">
    <property type="entry name" value="FMN_bind"/>
    <property type="match status" value="1"/>
</dbReference>
<keyword evidence="4 6" id="KW-0288">FMN</keyword>
<comment type="subcellular location">
    <subcellularLocation>
        <location evidence="6">Cell inner membrane</location>
        <topology evidence="6">Single-pass membrane protein</topology>
    </subcellularLocation>
</comment>
<feature type="domain" description="FMN-binding" evidence="7">
    <location>
        <begin position="99"/>
        <end position="191"/>
    </location>
</feature>
<dbReference type="NCBIfam" id="TIGR01947">
    <property type="entry name" value="rnfG"/>
    <property type="match status" value="1"/>
</dbReference>